<gene>
    <name evidence="2" type="ORF">C7R93_12840</name>
</gene>
<evidence type="ECO:0000313" key="2">
    <source>
        <dbReference type="EMBL" id="PSJ95308.1"/>
    </source>
</evidence>
<reference evidence="2 3" key="1">
    <citation type="submission" date="2018-03" db="EMBL/GenBank/DDBJ databases">
        <title>Brevisbacillus phylogenomics.</title>
        <authorList>
            <person name="Dunlap C."/>
        </authorList>
    </citation>
    <scope>NUCLEOTIDE SEQUENCE [LARGE SCALE GENOMIC DNA]</scope>
    <source>
        <strain evidence="2 3">NRRL NRS-1210</strain>
    </source>
</reference>
<dbReference type="EMBL" id="PXZM01000020">
    <property type="protein sequence ID" value="PSJ95308.1"/>
    <property type="molecule type" value="Genomic_DNA"/>
</dbReference>
<evidence type="ECO:0000256" key="1">
    <source>
        <dbReference type="SAM" id="MobiDB-lite"/>
    </source>
</evidence>
<dbReference type="SUPFAM" id="SSF47240">
    <property type="entry name" value="Ferritin-like"/>
    <property type="match status" value="1"/>
</dbReference>
<feature type="region of interest" description="Disordered" evidence="1">
    <location>
        <begin position="87"/>
        <end position="108"/>
    </location>
</feature>
<dbReference type="InterPro" id="IPR012347">
    <property type="entry name" value="Ferritin-like"/>
</dbReference>
<protein>
    <submittedName>
        <fullName evidence="2">Rubrerythrin family protein</fullName>
    </submittedName>
</protein>
<dbReference type="Gene3D" id="1.20.1260.10">
    <property type="match status" value="1"/>
</dbReference>
<evidence type="ECO:0000313" key="3">
    <source>
        <dbReference type="Proteomes" id="UP000240419"/>
    </source>
</evidence>
<keyword evidence="3" id="KW-1185">Reference proteome</keyword>
<organism evidence="2 3">
    <name type="scientific">Brevibacillus fortis</name>
    <dbReference type="NCBI Taxonomy" id="2126352"/>
    <lineage>
        <taxon>Bacteria</taxon>
        <taxon>Bacillati</taxon>
        <taxon>Bacillota</taxon>
        <taxon>Bacilli</taxon>
        <taxon>Bacillales</taxon>
        <taxon>Paenibacillaceae</taxon>
        <taxon>Brevibacillus</taxon>
    </lineage>
</organism>
<dbReference type="Proteomes" id="UP000240419">
    <property type="component" value="Unassembled WGS sequence"/>
</dbReference>
<feature type="compositionally biased region" description="Low complexity" evidence="1">
    <location>
        <begin position="90"/>
        <end position="108"/>
    </location>
</feature>
<dbReference type="CDD" id="cd00657">
    <property type="entry name" value="Ferritin_like"/>
    <property type="match status" value="1"/>
</dbReference>
<comment type="caution">
    <text evidence="2">The sequence shown here is derived from an EMBL/GenBank/DDBJ whole genome shotgun (WGS) entry which is preliminary data.</text>
</comment>
<accession>A0A2P7V7X1</accession>
<proteinExistence type="predicted"/>
<dbReference type="AlphaFoldDB" id="A0A2P7V7X1"/>
<sequence length="108" mass="12389">MPSILSSKPFTQAPIPEPPKVITTKDLSYLKDALSWELIAFKKLHAFAQQATDPEVKQCLEQQGQMHQRHYQKLLSHLQNNNTAVMATIPQTQSQQQQQQSQPQHQMQ</sequence>
<dbReference type="InterPro" id="IPR009078">
    <property type="entry name" value="Ferritin-like_SF"/>
</dbReference>
<name>A0A2P7V7X1_9BACL</name>
<dbReference type="OrthoDB" id="1799385at2"/>
<dbReference type="RefSeq" id="WP_106839180.1">
    <property type="nucleotide sequence ID" value="NZ_JBCNIW010000053.1"/>
</dbReference>